<feature type="transmembrane region" description="Helical" evidence="6">
    <location>
        <begin position="444"/>
        <end position="467"/>
    </location>
</feature>
<feature type="transmembrane region" description="Helical" evidence="6">
    <location>
        <begin position="473"/>
        <end position="492"/>
    </location>
</feature>
<evidence type="ECO:0000256" key="6">
    <source>
        <dbReference type="SAM" id="Phobius"/>
    </source>
</evidence>
<feature type="transmembrane region" description="Helical" evidence="6">
    <location>
        <begin position="378"/>
        <end position="398"/>
    </location>
</feature>
<sequence>MDQGTAPPATGGKQLPPLQSTGFGARLMRRKPVERLVAEGGQGEGGSLRRSLGMWQLTMISIGATLGTGIFVVLGNAVPQAGPAVVISFILAGITALFSALSYAELAGTIPVSGSSYSYAYATLGEIIAWVCGWCLILEYGVSVAAVAVGWGQYLNELLEGTIGVTIPDWMANPPGVDGGVFNLPALLVVLLCMAFLLGGAKESARANTIMVGVKIVALLLFCAVAFTGIRAGNYAPFMPLGLGGVSAAGATLFFSYIGFDAASTAGEEAKNPKKDLPKAIMLSLLIVTALYVLVAAIAVGALPWGEFKDSEAALAGIMKDVTGQSFWAVLLAAGAVIAIASVVLTVLYGQTRILFAMSRDGLVPKAFAKVSPKGVPVANTVIVSLFCGVLAAAVPLAQLADATSIGTLFAFGLVNIAVIVLRFTRPDMHRSFQVPLSGVRIPLGRTGVPVGLIFPVLGFAMCVYMMLSLDVVTWEVFGGWMLVGLVIYFAYGMRSSRLAADGAAGAALETEPAAAGAKAATKAEVKAKAGAKAGAGAKAEAKTTAKAGAKAGATTAKKAAVPAQRAAKAGKPAASGGTSAAKAAGKSRPKPRKKARGKRK</sequence>
<keyword evidence="3 6" id="KW-1133">Transmembrane helix</keyword>
<evidence type="ECO:0000256" key="3">
    <source>
        <dbReference type="ARBA" id="ARBA00022989"/>
    </source>
</evidence>
<proteinExistence type="predicted"/>
<dbReference type="Proteomes" id="UP000659223">
    <property type="component" value="Unassembled WGS sequence"/>
</dbReference>
<feature type="transmembrane region" description="Helical" evidence="6">
    <location>
        <begin position="84"/>
        <end position="106"/>
    </location>
</feature>
<organism evidence="7 8">
    <name type="scientific">Streptomyces hiroshimensis</name>
    <dbReference type="NCBI Taxonomy" id="66424"/>
    <lineage>
        <taxon>Bacteria</taxon>
        <taxon>Bacillati</taxon>
        <taxon>Actinomycetota</taxon>
        <taxon>Actinomycetes</taxon>
        <taxon>Kitasatosporales</taxon>
        <taxon>Streptomycetaceae</taxon>
        <taxon>Streptomyces</taxon>
    </lineage>
</organism>
<protein>
    <submittedName>
        <fullName evidence="7">Amino acid transporter</fullName>
    </submittedName>
</protein>
<feature type="compositionally biased region" description="Low complexity" evidence="5">
    <location>
        <begin position="548"/>
        <end position="585"/>
    </location>
</feature>
<evidence type="ECO:0000256" key="2">
    <source>
        <dbReference type="ARBA" id="ARBA00022692"/>
    </source>
</evidence>
<dbReference type="EMBL" id="BMUT01000015">
    <property type="protein sequence ID" value="GGY03929.1"/>
    <property type="molecule type" value="Genomic_DNA"/>
</dbReference>
<dbReference type="PANTHER" id="PTHR43243">
    <property type="entry name" value="INNER MEMBRANE TRANSPORTER YGJI-RELATED"/>
    <property type="match status" value="1"/>
</dbReference>
<evidence type="ECO:0000256" key="1">
    <source>
        <dbReference type="ARBA" id="ARBA00004141"/>
    </source>
</evidence>
<dbReference type="InterPro" id="IPR002293">
    <property type="entry name" value="AA/rel_permease1"/>
</dbReference>
<keyword evidence="2 6" id="KW-0812">Transmembrane</keyword>
<feature type="transmembrane region" description="Helical" evidence="6">
    <location>
        <begin position="127"/>
        <end position="151"/>
    </location>
</feature>
<feature type="transmembrane region" description="Helical" evidence="6">
    <location>
        <begin position="326"/>
        <end position="350"/>
    </location>
</feature>
<comment type="caution">
    <text evidence="7">The sequence shown here is derived from an EMBL/GenBank/DDBJ whole genome shotgun (WGS) entry which is preliminary data.</text>
</comment>
<evidence type="ECO:0000313" key="8">
    <source>
        <dbReference type="Proteomes" id="UP000659223"/>
    </source>
</evidence>
<feature type="transmembrane region" description="Helical" evidence="6">
    <location>
        <begin position="404"/>
        <end position="424"/>
    </location>
</feature>
<comment type="subcellular location">
    <subcellularLocation>
        <location evidence="1">Membrane</location>
        <topology evidence="1">Multi-pass membrane protein</topology>
    </subcellularLocation>
</comment>
<evidence type="ECO:0000256" key="5">
    <source>
        <dbReference type="SAM" id="MobiDB-lite"/>
    </source>
</evidence>
<evidence type="ECO:0000256" key="4">
    <source>
        <dbReference type="ARBA" id="ARBA00023136"/>
    </source>
</evidence>
<feature type="transmembrane region" description="Helical" evidence="6">
    <location>
        <begin position="238"/>
        <end position="260"/>
    </location>
</feature>
<feature type="region of interest" description="Disordered" evidence="5">
    <location>
        <begin position="548"/>
        <end position="601"/>
    </location>
</feature>
<reference evidence="8" key="1">
    <citation type="journal article" date="2019" name="Int. J. Syst. Evol. Microbiol.">
        <title>The Global Catalogue of Microorganisms (GCM) 10K type strain sequencing project: providing services to taxonomists for standard genome sequencing and annotation.</title>
        <authorList>
            <consortium name="The Broad Institute Genomics Platform"/>
            <consortium name="The Broad Institute Genome Sequencing Center for Infectious Disease"/>
            <person name="Wu L."/>
            <person name="Ma J."/>
        </authorList>
    </citation>
    <scope>NUCLEOTIDE SEQUENCE [LARGE SCALE GENOMIC DNA]</scope>
    <source>
        <strain evidence="8">JCM 4586</strain>
    </source>
</reference>
<accession>A0ABQ2Z4A3</accession>
<gene>
    <name evidence="7" type="ORF">GCM10010324_58600</name>
</gene>
<keyword evidence="4 6" id="KW-0472">Membrane</keyword>
<feature type="compositionally biased region" description="Basic residues" evidence="5">
    <location>
        <begin position="586"/>
        <end position="601"/>
    </location>
</feature>
<dbReference type="Gene3D" id="1.20.1740.10">
    <property type="entry name" value="Amino acid/polyamine transporter I"/>
    <property type="match status" value="1"/>
</dbReference>
<feature type="region of interest" description="Disordered" evidence="5">
    <location>
        <begin position="1"/>
        <end position="20"/>
    </location>
</feature>
<dbReference type="PANTHER" id="PTHR43243:SF24">
    <property type="entry name" value="CATIONIC AMINO ACID TRANSPORT INTEGRAL MEMBRANE PROTEIN ROCE-RELATED"/>
    <property type="match status" value="1"/>
</dbReference>
<feature type="transmembrane region" description="Helical" evidence="6">
    <location>
        <begin position="180"/>
        <end position="200"/>
    </location>
</feature>
<name>A0ABQ2Z4A3_9ACTN</name>
<dbReference type="Pfam" id="PF13520">
    <property type="entry name" value="AA_permease_2"/>
    <property type="match status" value="1"/>
</dbReference>
<feature type="transmembrane region" description="Helical" evidence="6">
    <location>
        <begin position="212"/>
        <end position="232"/>
    </location>
</feature>
<keyword evidence="8" id="KW-1185">Reference proteome</keyword>
<evidence type="ECO:0000313" key="7">
    <source>
        <dbReference type="EMBL" id="GGY03929.1"/>
    </source>
</evidence>
<feature type="transmembrane region" description="Helical" evidence="6">
    <location>
        <begin position="57"/>
        <end position="78"/>
    </location>
</feature>
<feature type="transmembrane region" description="Helical" evidence="6">
    <location>
        <begin position="281"/>
        <end position="306"/>
    </location>
</feature>